<evidence type="ECO:0000313" key="1">
    <source>
        <dbReference type="Ensembl" id="ENSCCRP00010064881.1"/>
    </source>
</evidence>
<reference evidence="1" key="1">
    <citation type="submission" date="2025-08" db="UniProtKB">
        <authorList>
            <consortium name="Ensembl"/>
        </authorList>
    </citation>
    <scope>IDENTIFICATION</scope>
</reference>
<protein>
    <submittedName>
        <fullName evidence="1">Uncharacterized protein</fullName>
    </submittedName>
</protein>
<evidence type="ECO:0000313" key="2">
    <source>
        <dbReference type="Proteomes" id="UP000694427"/>
    </source>
</evidence>
<proteinExistence type="predicted"/>
<sequence length="103" mass="12222">MCSYRTLHLLLTFYISVSFPFCFSKLQCFTAAGRGRSWRLCAMILPLYSAMMIALSRTCDYKHHWQGQMFAKVWRQQDVKMIINLNKTHHFSTEQSHNISYTF</sequence>
<reference evidence="1" key="2">
    <citation type="submission" date="2025-09" db="UniProtKB">
        <authorList>
            <consortium name="Ensembl"/>
        </authorList>
    </citation>
    <scope>IDENTIFICATION</scope>
</reference>
<dbReference type="Ensembl" id="ENSCCRT00010071344.1">
    <property type="protein sequence ID" value="ENSCCRP00010064881.1"/>
    <property type="gene ID" value="ENSCCRG00010027749.1"/>
</dbReference>
<name>A0A8C1LP73_CYPCA</name>
<keyword evidence="2" id="KW-1185">Reference proteome</keyword>
<dbReference type="AlphaFoldDB" id="A0A8C1LP73"/>
<dbReference type="Proteomes" id="UP000694427">
    <property type="component" value="Unplaced"/>
</dbReference>
<organism evidence="1 2">
    <name type="scientific">Cyprinus carpio</name>
    <name type="common">Common carp</name>
    <dbReference type="NCBI Taxonomy" id="7962"/>
    <lineage>
        <taxon>Eukaryota</taxon>
        <taxon>Metazoa</taxon>
        <taxon>Chordata</taxon>
        <taxon>Craniata</taxon>
        <taxon>Vertebrata</taxon>
        <taxon>Euteleostomi</taxon>
        <taxon>Actinopterygii</taxon>
        <taxon>Neopterygii</taxon>
        <taxon>Teleostei</taxon>
        <taxon>Ostariophysi</taxon>
        <taxon>Cypriniformes</taxon>
        <taxon>Cyprinidae</taxon>
        <taxon>Cyprininae</taxon>
        <taxon>Cyprinus</taxon>
    </lineage>
</organism>
<accession>A0A8C1LP73</accession>